<dbReference type="PANTHER" id="PTHR23505:SF79">
    <property type="entry name" value="PROTEIN SPINSTER"/>
    <property type="match status" value="1"/>
</dbReference>
<evidence type="ECO:0000256" key="3">
    <source>
        <dbReference type="ARBA" id="ARBA00022692"/>
    </source>
</evidence>
<dbReference type="InterPro" id="IPR036259">
    <property type="entry name" value="MFS_trans_sf"/>
</dbReference>
<protein>
    <submittedName>
        <fullName evidence="9">Protein spinster-like</fullName>
    </submittedName>
</protein>
<accession>A0ABM1F7Q9</accession>
<keyword evidence="7" id="KW-0732">Signal</keyword>
<evidence type="ECO:0000256" key="2">
    <source>
        <dbReference type="ARBA" id="ARBA00022448"/>
    </source>
</evidence>
<comment type="subcellular location">
    <subcellularLocation>
        <location evidence="1">Membrane</location>
        <topology evidence="1">Multi-pass membrane protein</topology>
    </subcellularLocation>
</comment>
<reference evidence="9" key="1">
    <citation type="submission" date="2025-08" db="UniProtKB">
        <authorList>
            <consortium name="RefSeq"/>
        </authorList>
    </citation>
    <scope>IDENTIFICATION</scope>
</reference>
<evidence type="ECO:0000256" key="4">
    <source>
        <dbReference type="ARBA" id="ARBA00022989"/>
    </source>
</evidence>
<dbReference type="Proteomes" id="UP000695022">
    <property type="component" value="Unplaced"/>
</dbReference>
<keyword evidence="4 6" id="KW-1133">Transmembrane helix</keyword>
<feature type="non-terminal residue" evidence="9">
    <location>
        <position position="1"/>
    </location>
</feature>
<dbReference type="GeneID" id="106820481"/>
<dbReference type="PANTHER" id="PTHR23505">
    <property type="entry name" value="SPINSTER"/>
    <property type="match status" value="1"/>
</dbReference>
<evidence type="ECO:0000256" key="1">
    <source>
        <dbReference type="ARBA" id="ARBA00004141"/>
    </source>
</evidence>
<feature type="transmembrane region" description="Helical" evidence="6">
    <location>
        <begin position="49"/>
        <end position="70"/>
    </location>
</feature>
<dbReference type="Gene3D" id="1.20.1250.20">
    <property type="entry name" value="MFS general substrate transporter like domains"/>
    <property type="match status" value="1"/>
</dbReference>
<evidence type="ECO:0000256" key="7">
    <source>
        <dbReference type="SAM" id="SignalP"/>
    </source>
</evidence>
<sequence>VTPVLGVISVILILLLLHEPPRGEAEGAHHLTNTAWCSDIAYIVRNKSFVTTTFGSTAVAFVAGALAWFAPLYMGYAMTMEGHPKPDS</sequence>
<feature type="non-terminal residue" evidence="9">
    <location>
        <position position="88"/>
    </location>
</feature>
<dbReference type="InterPro" id="IPR044770">
    <property type="entry name" value="MFS_spinster-like"/>
</dbReference>
<dbReference type="SUPFAM" id="SSF103473">
    <property type="entry name" value="MFS general substrate transporter"/>
    <property type="match status" value="1"/>
</dbReference>
<proteinExistence type="predicted"/>
<keyword evidence="2" id="KW-0813">Transport</keyword>
<dbReference type="RefSeq" id="XP_014680480.1">
    <property type="nucleotide sequence ID" value="XM_014824994.1"/>
</dbReference>
<evidence type="ECO:0000313" key="9">
    <source>
        <dbReference type="RefSeq" id="XP_014680480.1"/>
    </source>
</evidence>
<evidence type="ECO:0000256" key="6">
    <source>
        <dbReference type="SAM" id="Phobius"/>
    </source>
</evidence>
<evidence type="ECO:0000313" key="8">
    <source>
        <dbReference type="Proteomes" id="UP000695022"/>
    </source>
</evidence>
<feature type="chain" id="PRO_5045077183" evidence="7">
    <location>
        <begin position="26"/>
        <end position="88"/>
    </location>
</feature>
<gene>
    <name evidence="9" type="primary">LOC106820481</name>
</gene>
<organism evidence="8 9">
    <name type="scientific">Priapulus caudatus</name>
    <name type="common">Priapulid worm</name>
    <dbReference type="NCBI Taxonomy" id="37621"/>
    <lineage>
        <taxon>Eukaryota</taxon>
        <taxon>Metazoa</taxon>
        <taxon>Ecdysozoa</taxon>
        <taxon>Scalidophora</taxon>
        <taxon>Priapulida</taxon>
        <taxon>Priapulimorpha</taxon>
        <taxon>Priapulimorphida</taxon>
        <taxon>Priapulidae</taxon>
        <taxon>Priapulus</taxon>
    </lineage>
</organism>
<keyword evidence="5 6" id="KW-0472">Membrane</keyword>
<name>A0ABM1F7Q9_PRICU</name>
<keyword evidence="3 6" id="KW-0812">Transmembrane</keyword>
<keyword evidence="8" id="KW-1185">Reference proteome</keyword>
<feature type="signal peptide" evidence="7">
    <location>
        <begin position="1"/>
        <end position="25"/>
    </location>
</feature>
<evidence type="ECO:0000256" key="5">
    <source>
        <dbReference type="ARBA" id="ARBA00023136"/>
    </source>
</evidence>